<dbReference type="EMBL" id="JABSTQ010010992">
    <property type="protein sequence ID" value="KAG0416055.1"/>
    <property type="molecule type" value="Genomic_DNA"/>
</dbReference>
<organism evidence="1 2">
    <name type="scientific">Ixodes persulcatus</name>
    <name type="common">Taiga tick</name>
    <dbReference type="NCBI Taxonomy" id="34615"/>
    <lineage>
        <taxon>Eukaryota</taxon>
        <taxon>Metazoa</taxon>
        <taxon>Ecdysozoa</taxon>
        <taxon>Arthropoda</taxon>
        <taxon>Chelicerata</taxon>
        <taxon>Arachnida</taxon>
        <taxon>Acari</taxon>
        <taxon>Parasitiformes</taxon>
        <taxon>Ixodida</taxon>
        <taxon>Ixodoidea</taxon>
        <taxon>Ixodidae</taxon>
        <taxon>Ixodinae</taxon>
        <taxon>Ixodes</taxon>
    </lineage>
</organism>
<protein>
    <submittedName>
        <fullName evidence="1">Uncharacterized protein</fullName>
    </submittedName>
</protein>
<sequence>MFVAAPTNADPSSPNLQTDPYNVRYRDYPRYNQSGGQNGRNGRRGYNGYTEQRNCSSCAGCRCIGEKGTRSQKPGLFSSYPKTYELWIYRARPVRRDHRDPLERKDTKGLRVSLETRAKRVTLDGMAPGAPRVKEEIQVAPASPVPLDLPVPPASLVRQASKENLLTANPEGNLGLMAFQEQGETPDQKDLRDLEVWKDQWDPKGNMGISDSQETRENLENQDLRVNMGYLVTLDNPVDEALPVLPEPLDQEVARSFGPSRKRRTPRVLPEDRVFQDSLVGRDLRVQRETKATRVLRDCPVWMDPRGTPAPLAPRENQAPRVFPAFLIPESRAWTVATVWTAFLVPKERGDREENEGPREITNSLLAPTKKVSISPRRGAPGDSLNGIPGPPGPQGPRVTKASTDFREPTALLELQGTKGPSGAPGRDGLKGDKGEPARISPGEFPPGIGQKGDRGNDGAPGPRGFDGRDGPPGPPGPDGLRGLKGEKGEAGPPGAPGIPGAEGRPGSLGQKASPDTDTPARRETEGYQEPEDHREKRVPRESVVLQPPEMCSGPSRDLLDLPVLEVGTVLDGLPGPPGRDGFPGNEGVLGLKGDKGDAGFPGMPGPRGLKGHPGQPGSHGPTRPHWRPRFPGLRSARSPWRPGYEGQKGERGYPGVPGGVGEPGLPGFPGEKGDTGFPGLPGLAGEKGSKGDAALEGAPGPPGPPVSPDPWDPKVTEDTPETPENPGFPGLPGAKGEGGLPVLPGLPGYDGQPGLPGEPEGTAPPDSQDCQVQRVTEGLRAYLDFPECAAVTASPEPREKRETRDSRAPLASTDRQVFRESRASRVCPAHPERRVFQELRPKREKEDSRVYLVPGDHLDNQEPQASTESWDLKERLVCLAVVCLAFKDLRETRETTVVMESQELRARKAPRGYPGLPGAPGQPGRDGEPGFPGLKGKDGNDGFPGAKGDRGNDGYPGAPGLPGPVGPVGPAGFPGLDGIRGLKGDRGYPGLPGEKGEKGLKGDEGTPGFPGIPGEKGTRGYDGTPGFPGEPGAPGLQGPPGRGGVGANGEKGDRGRPGADGFPGLPGLKGDAGLPGFPGERGLPGESSPGRDGYPGPKGLDGFPGVPGERETPGTPDLLDYQDLQVHLAYQVKTGSPDHRELREIRVSMDSPGRKENPDQPTFCRATKEIEVYLAFPEPLVPLDPRDSTAYQASQVCLKGELGRPGPPGLPGPVGPIGQKGDRGLPGLPGAPGLNGVAGPPGNPGPVGLPGGDYLMGILLVRHSQSSTVPTCFNGMTQLWDGYSLLYIEGNEKSHNQDLGYAGSCLRRFSTMPFLFCDFNSVCNYASRNDKSYWLSTNAPIPMMPVGEATIQQYISRCVVCEAPANVIAVHSQSISIPECPSGGWNQLWIGYSFAMHTAAGAEGGGQSLSSPGSCLEDFRATPFIECNGARGTCHYFANKLSFWLSTIEQDFQFERPVSETLKAGKLRNRVSRCAVCIKDSNRPPGFAALSPSSCSIPDIRDIIRDVVREEIKTFLPAAPQPASLSITEVVREEVQRAFHPEAPASAAVPEEPSLTYAAIARRPAPAAQQYSTPPRRILYQSHRLSDVGKGNPSSSALNTRRRGRPTSGERPTDARSATTAGKPTTSTAAAPTVDLGCVVSTRTTHARATHHPTERNCKMPLQLMFSSVPQACTHLYRSRLLTMEVDVSQEHLHHLPPHPMGV</sequence>
<comment type="caution">
    <text evidence="1">The sequence shown here is derived from an EMBL/GenBank/DDBJ whole genome shotgun (WGS) entry which is preliminary data.</text>
</comment>
<gene>
    <name evidence="1" type="ORF">HPB47_006766</name>
</gene>
<dbReference type="Proteomes" id="UP000805193">
    <property type="component" value="Unassembled WGS sequence"/>
</dbReference>
<evidence type="ECO:0000313" key="1">
    <source>
        <dbReference type="EMBL" id="KAG0416055.1"/>
    </source>
</evidence>
<keyword evidence="2" id="KW-1185">Reference proteome</keyword>
<name>A0AC60P9D9_IXOPE</name>
<accession>A0AC60P9D9</accession>
<reference evidence="1 2" key="1">
    <citation type="journal article" date="2020" name="Cell">
        <title>Large-Scale Comparative Analyses of Tick Genomes Elucidate Their Genetic Diversity and Vector Capacities.</title>
        <authorList>
            <consortium name="Tick Genome and Microbiome Consortium (TIGMIC)"/>
            <person name="Jia N."/>
            <person name="Wang J."/>
            <person name="Shi W."/>
            <person name="Du L."/>
            <person name="Sun Y."/>
            <person name="Zhan W."/>
            <person name="Jiang J.F."/>
            <person name="Wang Q."/>
            <person name="Zhang B."/>
            <person name="Ji P."/>
            <person name="Bell-Sakyi L."/>
            <person name="Cui X.M."/>
            <person name="Yuan T.T."/>
            <person name="Jiang B.G."/>
            <person name="Yang W.F."/>
            <person name="Lam T.T."/>
            <person name="Chang Q.C."/>
            <person name="Ding S.J."/>
            <person name="Wang X.J."/>
            <person name="Zhu J.G."/>
            <person name="Ruan X.D."/>
            <person name="Zhao L."/>
            <person name="Wei J.T."/>
            <person name="Ye R.Z."/>
            <person name="Que T.C."/>
            <person name="Du C.H."/>
            <person name="Zhou Y.H."/>
            <person name="Cheng J.X."/>
            <person name="Dai P.F."/>
            <person name="Guo W.B."/>
            <person name="Han X.H."/>
            <person name="Huang E.J."/>
            <person name="Li L.F."/>
            <person name="Wei W."/>
            <person name="Gao Y.C."/>
            <person name="Liu J.Z."/>
            <person name="Shao H.Z."/>
            <person name="Wang X."/>
            <person name="Wang C.C."/>
            <person name="Yang T.C."/>
            <person name="Huo Q.B."/>
            <person name="Li W."/>
            <person name="Chen H.Y."/>
            <person name="Chen S.E."/>
            <person name="Zhou L.G."/>
            <person name="Ni X.B."/>
            <person name="Tian J.H."/>
            <person name="Sheng Y."/>
            <person name="Liu T."/>
            <person name="Pan Y.S."/>
            <person name="Xia L.Y."/>
            <person name="Li J."/>
            <person name="Zhao F."/>
            <person name="Cao W.C."/>
        </authorList>
    </citation>
    <scope>NUCLEOTIDE SEQUENCE [LARGE SCALE GENOMIC DNA]</scope>
    <source>
        <strain evidence="1">Iper-2018</strain>
    </source>
</reference>
<evidence type="ECO:0000313" key="2">
    <source>
        <dbReference type="Proteomes" id="UP000805193"/>
    </source>
</evidence>
<proteinExistence type="predicted"/>